<sequence length="157" mass="17328">MGMKCVPLVCVAMLAAVVAPATAQSRRQPINPQQFPVTQPTLPQAFERIDGSQGYWQDESIAGDAAFTFGAPTYRDNDIIHRARRINYVSTDAWYQQSNQPPVRTRDLDSPFCTSMYGTPFPCNLMVESPLPPPQQPLFAPPPPPAVMPAPPVRALY</sequence>
<dbReference type="AlphaFoldDB" id="A0A7D6F476"/>
<protein>
    <submittedName>
        <fullName evidence="2">Uncharacterized protein</fullName>
    </submittedName>
</protein>
<accession>A0A7D6F476</accession>
<dbReference type="Proteomes" id="UP000261812">
    <property type="component" value="Chromosome"/>
</dbReference>
<evidence type="ECO:0000313" key="3">
    <source>
        <dbReference type="Proteomes" id="UP000261812"/>
    </source>
</evidence>
<gene>
    <name evidence="2" type="ORF">D3A95_03660</name>
</gene>
<evidence type="ECO:0000313" key="2">
    <source>
        <dbReference type="EMBL" id="QLL29840.1"/>
    </source>
</evidence>
<keyword evidence="1" id="KW-0732">Signal</keyword>
<feature type="chain" id="PRO_5028408038" evidence="1">
    <location>
        <begin position="24"/>
        <end position="157"/>
    </location>
</feature>
<name>A0A7D6F476_9CYAN</name>
<proteinExistence type="predicted"/>
<organism evidence="2 3">
    <name type="scientific">Thermosynechococcus sichuanensis E542</name>
    <dbReference type="NCBI Taxonomy" id="2016101"/>
    <lineage>
        <taxon>Bacteria</taxon>
        <taxon>Bacillati</taxon>
        <taxon>Cyanobacteriota</taxon>
        <taxon>Cyanophyceae</taxon>
        <taxon>Acaryochloridales</taxon>
        <taxon>Thermosynechococcaceae</taxon>
        <taxon>Thermosynechococcus</taxon>
        <taxon>Thermosynechococcus sichuanensis</taxon>
    </lineage>
</organism>
<dbReference type="EMBL" id="CP032152">
    <property type="protein sequence ID" value="QLL29840.1"/>
    <property type="molecule type" value="Genomic_DNA"/>
</dbReference>
<evidence type="ECO:0000256" key="1">
    <source>
        <dbReference type="SAM" id="SignalP"/>
    </source>
</evidence>
<dbReference type="RefSeq" id="WP_181496297.1">
    <property type="nucleotide sequence ID" value="NZ_CP032152.1"/>
</dbReference>
<dbReference type="KEGG" id="tsq:D3A95_03660"/>
<keyword evidence="3" id="KW-1185">Reference proteome</keyword>
<feature type="signal peptide" evidence="1">
    <location>
        <begin position="1"/>
        <end position="23"/>
    </location>
</feature>
<reference evidence="3" key="1">
    <citation type="submission" date="2018-09" db="EMBL/GenBank/DDBJ databases">
        <title>Complete genome sequence of thermophilic cyanobacteria strain Thermosynechococcus elongatus PKUAC-SCTE542.</title>
        <authorList>
            <person name="Liang Y."/>
            <person name="Tang J."/>
            <person name="Daroch M."/>
        </authorList>
    </citation>
    <scope>NUCLEOTIDE SEQUENCE [LARGE SCALE GENOMIC DNA]</scope>
    <source>
        <strain evidence="3">E542</strain>
    </source>
</reference>